<gene>
    <name evidence="1" type="ORF">BSZ37_03845</name>
</gene>
<name>A0A271IXF9_9BACT</name>
<accession>A0A271IXF9</accession>
<keyword evidence="2" id="KW-1185">Reference proteome</keyword>
<proteinExistence type="predicted"/>
<protein>
    <submittedName>
        <fullName evidence="1">Uncharacterized protein</fullName>
    </submittedName>
</protein>
<sequence>MSLSLLALALVLGACDSATPSSSVDATVSSAPTAHASAEGRFVVSEAVQIEAVGEAVLLHVDGETFALSPNDAYFAGEALSRAGHATLDPKAAEAIGPGGDRCEPPPPGSFVPRRGEEVFAYGGGGGKCPPPPPPPFDEYRAARAAYGDGVEFVRVEDGLGWAEPVPGLFVARP</sequence>
<dbReference type="AlphaFoldDB" id="A0A271IXF9"/>
<comment type="caution">
    <text evidence="1">The sequence shown here is derived from an EMBL/GenBank/DDBJ whole genome shotgun (WGS) entry which is preliminary data.</text>
</comment>
<evidence type="ECO:0000313" key="2">
    <source>
        <dbReference type="Proteomes" id="UP000216339"/>
    </source>
</evidence>
<evidence type="ECO:0000313" key="1">
    <source>
        <dbReference type="EMBL" id="PAP75628.1"/>
    </source>
</evidence>
<reference evidence="1 2" key="1">
    <citation type="submission" date="2016-11" db="EMBL/GenBank/DDBJ databases">
        <title>Study of marine rhodopsin-containing bacteria.</title>
        <authorList>
            <person name="Yoshizawa S."/>
            <person name="Kumagai Y."/>
            <person name="Kogure K."/>
        </authorList>
    </citation>
    <scope>NUCLEOTIDE SEQUENCE [LARGE SCALE GENOMIC DNA]</scope>
    <source>
        <strain evidence="1 2">SAORIC-28</strain>
    </source>
</reference>
<dbReference type="EMBL" id="MQWD01000001">
    <property type="protein sequence ID" value="PAP75628.1"/>
    <property type="molecule type" value="Genomic_DNA"/>
</dbReference>
<organism evidence="1 2">
    <name type="scientific">Rubrivirga marina</name>
    <dbReference type="NCBI Taxonomy" id="1196024"/>
    <lineage>
        <taxon>Bacteria</taxon>
        <taxon>Pseudomonadati</taxon>
        <taxon>Rhodothermota</taxon>
        <taxon>Rhodothermia</taxon>
        <taxon>Rhodothermales</taxon>
        <taxon>Rubricoccaceae</taxon>
        <taxon>Rubrivirga</taxon>
    </lineage>
</organism>
<dbReference type="Proteomes" id="UP000216339">
    <property type="component" value="Unassembled WGS sequence"/>
</dbReference>